<organism evidence="11">
    <name type="scientific">Caulobacter sp. 73W</name>
    <dbReference type="NCBI Taxonomy" id="3161137"/>
    <lineage>
        <taxon>Bacteria</taxon>
        <taxon>Pseudomonadati</taxon>
        <taxon>Pseudomonadota</taxon>
        <taxon>Alphaproteobacteria</taxon>
        <taxon>Caulobacterales</taxon>
        <taxon>Caulobacteraceae</taxon>
        <taxon>Caulobacter</taxon>
    </lineage>
</organism>
<gene>
    <name evidence="11" type="ORF">ABOZ73_11580</name>
</gene>
<dbReference type="Pfam" id="PF00483">
    <property type="entry name" value="NTP_transferase"/>
    <property type="match status" value="1"/>
</dbReference>
<accession>A0AB39KNR1</accession>
<dbReference type="GO" id="GO:0004475">
    <property type="term" value="F:mannose-1-phosphate guanylyltransferase (GTP) activity"/>
    <property type="evidence" value="ECO:0007669"/>
    <property type="project" value="UniProtKB-EC"/>
</dbReference>
<evidence type="ECO:0000313" key="11">
    <source>
        <dbReference type="EMBL" id="XDO95455.1"/>
    </source>
</evidence>
<name>A0AB39KNR1_9CAUL</name>
<evidence type="ECO:0000256" key="3">
    <source>
        <dbReference type="ARBA" id="ARBA00022679"/>
    </source>
</evidence>
<evidence type="ECO:0000256" key="6">
    <source>
        <dbReference type="ARBA" id="ARBA00023134"/>
    </source>
</evidence>
<evidence type="ECO:0000256" key="5">
    <source>
        <dbReference type="ARBA" id="ARBA00022741"/>
    </source>
</evidence>
<keyword evidence="5" id="KW-0547">Nucleotide-binding</keyword>
<evidence type="ECO:0000256" key="1">
    <source>
        <dbReference type="ARBA" id="ARBA00006115"/>
    </source>
</evidence>
<dbReference type="GO" id="GO:0000271">
    <property type="term" value="P:polysaccharide biosynthetic process"/>
    <property type="evidence" value="ECO:0007669"/>
    <property type="project" value="InterPro"/>
</dbReference>
<sequence length="437" mass="47062">MSLYPVILCGGSGTRLWPASRPDRPKQFLKLIGESSSYQETLKRLREMPGAEEPVIVTGRSMLEQVLRQAAEIGVRVTVLVEPEARDSGPAIAAAAAYIQTLAPKGVMLMLAADHHIAESEIFQQAATVAAKAAGDGHIVTFGVEPTDPATGYGYIRPGAQLENGVQRVDAFVEKPDRKTAEKYLTEGYLWNSGNFAFRADVLMEEMAEFEPTIAQAARESVDWARRDGQALWLDRDAFAGAAKKSVDFAVMERTRKAAVAPAGFTWSDLGAWDAIWDASPRDEAGNSASGDVQLIRTEGVLVRSNGPFVGVIGVTDLLIVAEPDAVLVCRRDDAQSVKTLVDKLKEGGRHIAQRHVVSASGGVAKQPVTKENGAEVEIWRLEDKAAAVLPAGTVQVLAGKIEGEPKRHKSGDRFDLDGPMSVRAKGGATLLVTRWL</sequence>
<dbReference type="InterPro" id="IPR051161">
    <property type="entry name" value="Mannose-6P_isomerase_type2"/>
</dbReference>
<protein>
    <recommendedName>
        <fullName evidence="2">mannose-1-phosphate guanylyltransferase</fullName>
        <ecNumber evidence="2">2.7.7.13</ecNumber>
    </recommendedName>
</protein>
<evidence type="ECO:0000256" key="4">
    <source>
        <dbReference type="ARBA" id="ARBA00022695"/>
    </source>
</evidence>
<reference evidence="11" key="1">
    <citation type="submission" date="2024-06" db="EMBL/GenBank/DDBJ databases">
        <title>Caulobacter inopinatus, sp. nov.</title>
        <authorList>
            <person name="Donachie S.P."/>
        </authorList>
    </citation>
    <scope>NUCLEOTIDE SEQUENCE</scope>
    <source>
        <strain evidence="11">73W</strain>
    </source>
</reference>
<comment type="catalytic activity">
    <reaction evidence="7">
        <text>alpha-D-mannose 1-phosphate + GTP + H(+) = GDP-alpha-D-mannose + diphosphate</text>
        <dbReference type="Rhea" id="RHEA:15229"/>
        <dbReference type="ChEBI" id="CHEBI:15378"/>
        <dbReference type="ChEBI" id="CHEBI:33019"/>
        <dbReference type="ChEBI" id="CHEBI:37565"/>
        <dbReference type="ChEBI" id="CHEBI:57527"/>
        <dbReference type="ChEBI" id="CHEBI:58409"/>
        <dbReference type="EC" id="2.7.7.13"/>
    </reaction>
</comment>
<dbReference type="SUPFAM" id="SSF53448">
    <property type="entry name" value="Nucleotide-diphospho-sugar transferases"/>
    <property type="match status" value="1"/>
</dbReference>
<dbReference type="InterPro" id="IPR054566">
    <property type="entry name" value="ManC/GMP-like_b-helix"/>
</dbReference>
<dbReference type="FunFam" id="3.90.550.10:FF:000046">
    <property type="entry name" value="Mannose-1-phosphate guanylyltransferase (GDP)"/>
    <property type="match status" value="1"/>
</dbReference>
<dbReference type="EMBL" id="CP158375">
    <property type="protein sequence ID" value="XDO95455.1"/>
    <property type="molecule type" value="Genomic_DNA"/>
</dbReference>
<dbReference type="PANTHER" id="PTHR46390:SF1">
    <property type="entry name" value="MANNOSE-1-PHOSPHATE GUANYLYLTRANSFERASE"/>
    <property type="match status" value="1"/>
</dbReference>
<dbReference type="PANTHER" id="PTHR46390">
    <property type="entry name" value="MANNOSE-1-PHOSPHATE GUANYLYLTRANSFERASE"/>
    <property type="match status" value="1"/>
</dbReference>
<dbReference type="Pfam" id="PF22640">
    <property type="entry name" value="ManC_GMP_beta-helix"/>
    <property type="match status" value="1"/>
</dbReference>
<dbReference type="AlphaFoldDB" id="A0AB39KNR1"/>
<keyword evidence="11" id="KW-0413">Isomerase</keyword>
<feature type="domain" description="MannoseP isomerase/GMP-like beta-helix" evidence="10">
    <location>
        <begin position="296"/>
        <end position="345"/>
    </location>
</feature>
<evidence type="ECO:0000259" key="10">
    <source>
        <dbReference type="Pfam" id="PF22640"/>
    </source>
</evidence>
<keyword evidence="4 11" id="KW-0548">Nucleotidyltransferase</keyword>
<feature type="domain" description="Nucleotidyl transferase" evidence="9">
    <location>
        <begin position="5"/>
        <end position="284"/>
    </location>
</feature>
<keyword evidence="3 11" id="KW-0808">Transferase</keyword>
<dbReference type="InterPro" id="IPR005835">
    <property type="entry name" value="NTP_transferase_dom"/>
</dbReference>
<proteinExistence type="inferred from homology"/>
<keyword evidence="6" id="KW-0342">GTP-binding</keyword>
<dbReference type="EC" id="2.7.7.13" evidence="2"/>
<dbReference type="InterPro" id="IPR029044">
    <property type="entry name" value="Nucleotide-diphossugar_trans"/>
</dbReference>
<dbReference type="Gene3D" id="3.90.550.10">
    <property type="entry name" value="Spore Coat Polysaccharide Biosynthesis Protein SpsA, Chain A"/>
    <property type="match status" value="1"/>
</dbReference>
<comment type="similarity">
    <text evidence="1 8">Belongs to the mannose-6-phosphate isomerase type 2 family.</text>
</comment>
<dbReference type="GO" id="GO:0016853">
    <property type="term" value="F:isomerase activity"/>
    <property type="evidence" value="ECO:0007669"/>
    <property type="project" value="UniProtKB-KW"/>
</dbReference>
<evidence type="ECO:0000256" key="7">
    <source>
        <dbReference type="ARBA" id="ARBA00047343"/>
    </source>
</evidence>
<evidence type="ECO:0000256" key="2">
    <source>
        <dbReference type="ARBA" id="ARBA00012387"/>
    </source>
</evidence>
<evidence type="ECO:0000259" key="9">
    <source>
        <dbReference type="Pfam" id="PF00483"/>
    </source>
</evidence>
<dbReference type="InterPro" id="IPR049577">
    <property type="entry name" value="GMPP_N"/>
</dbReference>
<dbReference type="GO" id="GO:0009298">
    <property type="term" value="P:GDP-mannose biosynthetic process"/>
    <property type="evidence" value="ECO:0007669"/>
    <property type="project" value="TreeGrafter"/>
</dbReference>
<evidence type="ECO:0000256" key="8">
    <source>
        <dbReference type="RuleBase" id="RU004190"/>
    </source>
</evidence>
<dbReference type="NCBIfam" id="TIGR01479">
    <property type="entry name" value="GMP_PMI"/>
    <property type="match status" value="1"/>
</dbReference>
<dbReference type="CDD" id="cd02509">
    <property type="entry name" value="GDP-M1P_Guanylyltransferase"/>
    <property type="match status" value="1"/>
</dbReference>
<dbReference type="RefSeq" id="WP_369058304.1">
    <property type="nucleotide sequence ID" value="NZ_CP158375.1"/>
</dbReference>
<dbReference type="SUPFAM" id="SSF159283">
    <property type="entry name" value="Guanosine diphospho-D-mannose pyrophosphorylase/mannose-6-phosphate isomerase linker domain"/>
    <property type="match status" value="1"/>
</dbReference>
<dbReference type="InterPro" id="IPR006375">
    <property type="entry name" value="Man1P_GuaTrfase/Man6P_Isoase"/>
</dbReference>
<dbReference type="GO" id="GO:0005525">
    <property type="term" value="F:GTP binding"/>
    <property type="evidence" value="ECO:0007669"/>
    <property type="project" value="UniProtKB-KW"/>
</dbReference>